<sequence length="102" mass="11530">MLGMLVYCRMNIMMMQKTDEKMFRDVDPFDLSKLTEWPDYEEEVETCSQFVDENGSVGTSGSSFDDTSADNASLIHPASSLSEVCVTYVDDADGFEDFTFDF</sequence>
<keyword evidence="2" id="KW-1185">Reference proteome</keyword>
<organism evidence="1 2">
    <name type="scientific">Cuscuta europaea</name>
    <name type="common">European dodder</name>
    <dbReference type="NCBI Taxonomy" id="41803"/>
    <lineage>
        <taxon>Eukaryota</taxon>
        <taxon>Viridiplantae</taxon>
        <taxon>Streptophyta</taxon>
        <taxon>Embryophyta</taxon>
        <taxon>Tracheophyta</taxon>
        <taxon>Spermatophyta</taxon>
        <taxon>Magnoliopsida</taxon>
        <taxon>eudicotyledons</taxon>
        <taxon>Gunneridae</taxon>
        <taxon>Pentapetalae</taxon>
        <taxon>asterids</taxon>
        <taxon>lamiids</taxon>
        <taxon>Solanales</taxon>
        <taxon>Convolvulaceae</taxon>
        <taxon>Cuscuteae</taxon>
        <taxon>Cuscuta</taxon>
        <taxon>Cuscuta subgen. Cuscuta</taxon>
    </lineage>
</organism>
<reference evidence="1" key="1">
    <citation type="submission" date="2022-07" db="EMBL/GenBank/DDBJ databases">
        <authorList>
            <person name="Macas J."/>
            <person name="Novak P."/>
            <person name="Neumann P."/>
        </authorList>
    </citation>
    <scope>NUCLEOTIDE SEQUENCE</scope>
</reference>
<evidence type="ECO:0000313" key="1">
    <source>
        <dbReference type="EMBL" id="CAH9085120.1"/>
    </source>
</evidence>
<name>A0A9P0Z384_CUSEU</name>
<gene>
    <name evidence="1" type="ORF">CEURO_LOCUS9248</name>
</gene>
<dbReference type="AlphaFoldDB" id="A0A9P0Z384"/>
<comment type="caution">
    <text evidence="1">The sequence shown here is derived from an EMBL/GenBank/DDBJ whole genome shotgun (WGS) entry which is preliminary data.</text>
</comment>
<accession>A0A9P0Z384</accession>
<dbReference type="Proteomes" id="UP001152484">
    <property type="component" value="Unassembled WGS sequence"/>
</dbReference>
<feature type="non-terminal residue" evidence="1">
    <location>
        <position position="102"/>
    </location>
</feature>
<proteinExistence type="predicted"/>
<dbReference type="OrthoDB" id="1327491at2759"/>
<dbReference type="EMBL" id="CAMAPE010000018">
    <property type="protein sequence ID" value="CAH9085120.1"/>
    <property type="molecule type" value="Genomic_DNA"/>
</dbReference>
<protein>
    <submittedName>
        <fullName evidence="1">Uncharacterized protein</fullName>
    </submittedName>
</protein>
<evidence type="ECO:0000313" key="2">
    <source>
        <dbReference type="Proteomes" id="UP001152484"/>
    </source>
</evidence>